<gene>
    <name evidence="2" type="ORF">JK636_13850</name>
</gene>
<keyword evidence="3" id="KW-1185">Reference proteome</keyword>
<keyword evidence="1" id="KW-1133">Transmembrane helix</keyword>
<comment type="caution">
    <text evidence="2">The sequence shown here is derived from an EMBL/GenBank/DDBJ whole genome shotgun (WGS) entry which is preliminary data.</text>
</comment>
<reference evidence="2 3" key="1">
    <citation type="submission" date="2021-01" db="EMBL/GenBank/DDBJ databases">
        <title>Genome public.</title>
        <authorList>
            <person name="Liu C."/>
            <person name="Sun Q."/>
        </authorList>
    </citation>
    <scope>NUCLEOTIDE SEQUENCE [LARGE SCALE GENOMIC DNA]</scope>
    <source>
        <strain evidence="2 3">YIM B02515</strain>
    </source>
</reference>
<evidence type="ECO:0000313" key="3">
    <source>
        <dbReference type="Proteomes" id="UP000632377"/>
    </source>
</evidence>
<dbReference type="RefSeq" id="WP_202749587.1">
    <property type="nucleotide sequence ID" value="NZ_JAESWC010000008.1"/>
</dbReference>
<feature type="transmembrane region" description="Helical" evidence="1">
    <location>
        <begin position="6"/>
        <end position="24"/>
    </location>
</feature>
<evidence type="ECO:0000256" key="1">
    <source>
        <dbReference type="SAM" id="Phobius"/>
    </source>
</evidence>
<sequence length="72" mass="8481">MKILFMVCKAITILISCFVLFNLIKLLKKHKNLSDEKYLSKENRLIRKKYLVMGIVGITICLLMEIFIIFTK</sequence>
<keyword evidence="1" id="KW-0472">Membrane</keyword>
<accession>A0ABS1TBW8</accession>
<dbReference type="EMBL" id="JAESWC010000008">
    <property type="protein sequence ID" value="MBL4936840.1"/>
    <property type="molecule type" value="Genomic_DNA"/>
</dbReference>
<feature type="transmembrane region" description="Helical" evidence="1">
    <location>
        <begin position="50"/>
        <end position="70"/>
    </location>
</feature>
<organism evidence="2 3">
    <name type="scientific">Clostridium rhizosphaerae</name>
    <dbReference type="NCBI Taxonomy" id="2803861"/>
    <lineage>
        <taxon>Bacteria</taxon>
        <taxon>Bacillati</taxon>
        <taxon>Bacillota</taxon>
        <taxon>Clostridia</taxon>
        <taxon>Eubacteriales</taxon>
        <taxon>Clostridiaceae</taxon>
        <taxon>Clostridium</taxon>
    </lineage>
</organism>
<protein>
    <submittedName>
        <fullName evidence="2">Uncharacterized protein</fullName>
    </submittedName>
</protein>
<name>A0ABS1TBW8_9CLOT</name>
<keyword evidence="1" id="KW-0812">Transmembrane</keyword>
<dbReference type="Proteomes" id="UP000632377">
    <property type="component" value="Unassembled WGS sequence"/>
</dbReference>
<evidence type="ECO:0000313" key="2">
    <source>
        <dbReference type="EMBL" id="MBL4936840.1"/>
    </source>
</evidence>
<proteinExistence type="predicted"/>